<evidence type="ECO:0000256" key="1">
    <source>
        <dbReference type="SAM" id="MobiDB-lite"/>
    </source>
</evidence>
<dbReference type="OrthoDB" id="387404at2157"/>
<dbReference type="HOGENOM" id="CLU_541444_0_0_2"/>
<keyword evidence="4" id="KW-1185">Reference proteome</keyword>
<dbReference type="GeneID" id="4782051"/>
<evidence type="ECO:0000256" key="2">
    <source>
        <dbReference type="SAM" id="Phobius"/>
    </source>
</evidence>
<feature type="region of interest" description="Disordered" evidence="1">
    <location>
        <begin position="441"/>
        <end position="472"/>
    </location>
</feature>
<name>A2BJG6_HYPBU</name>
<dbReference type="EnsemblBacteria" id="ABM80127">
    <property type="protein sequence ID" value="ABM80127"/>
    <property type="gene ID" value="Hbut_0255"/>
</dbReference>
<dbReference type="RefSeq" id="WP_011821444.1">
    <property type="nucleotide sequence ID" value="NC_008818.1"/>
</dbReference>
<keyword evidence="2" id="KW-1133">Transmembrane helix</keyword>
<sequence length="503" mass="54488">MRLCTVSRLFYVLVPLLLLAASATAAAMQPHETMTFNVEESSLKIIVYSDGAVQPVYRLKASIMMPEDTGLTGELVGHYASSITWDNYESKLTLSGTLTSREAGAEPALIAVEFSGETSSTHLSLTGYMKGVSTSGEGDIRIEKLDVRVSEDKKTATVDAVVYLTPAEDFAGTDIPSPEEINAALQSQGVTYIKIARLVHSIEGDTARIEIQAVIDVEKTLEELSKGLSSEEAERLKQLAGEDIDVSGTFTFKLELRTEENTLNLNLDYEQRLVGEVEKYIMFSKEMQILMYRALSQLSTMQPPAGMGMPPELQVLTMMRTALSAPGPEAMLVEKPPSDASAEVKISIDSDRILISVDYTGHRVAVAKPSGDPARDAEKALTILSTMFANYRKLILFLAGMMPGLEQFIPQMVELEPAEGVEVSEENVALEQLPLVTVKVSGEETPPPQQPEETAPSPAPEQEQPTKPAEEIGEANKTVYHVAAAIAAILVAIVAVVLVKRGS</sequence>
<dbReference type="AlphaFoldDB" id="A2BJG6"/>
<evidence type="ECO:0000313" key="4">
    <source>
        <dbReference type="Proteomes" id="UP000002593"/>
    </source>
</evidence>
<feature type="compositionally biased region" description="Low complexity" evidence="1">
    <location>
        <begin position="451"/>
        <end position="466"/>
    </location>
</feature>
<keyword evidence="2" id="KW-0812">Transmembrane</keyword>
<dbReference type="eggNOG" id="arCOG07458">
    <property type="taxonomic scope" value="Archaea"/>
</dbReference>
<dbReference type="Proteomes" id="UP000002593">
    <property type="component" value="Chromosome"/>
</dbReference>
<accession>A2BJG6</accession>
<evidence type="ECO:0000313" key="3">
    <source>
        <dbReference type="EMBL" id="ABM80127.1"/>
    </source>
</evidence>
<protein>
    <submittedName>
        <fullName evidence="3">Uncharacterized protein</fullName>
    </submittedName>
</protein>
<organism evidence="3 4">
    <name type="scientific">Hyperthermus butylicus (strain DSM 5456 / JCM 9403 / PLM1-5)</name>
    <dbReference type="NCBI Taxonomy" id="415426"/>
    <lineage>
        <taxon>Archaea</taxon>
        <taxon>Thermoproteota</taxon>
        <taxon>Thermoprotei</taxon>
        <taxon>Desulfurococcales</taxon>
        <taxon>Pyrodictiaceae</taxon>
        <taxon>Hyperthermus</taxon>
    </lineage>
</organism>
<feature type="transmembrane region" description="Helical" evidence="2">
    <location>
        <begin position="479"/>
        <end position="499"/>
    </location>
</feature>
<reference evidence="3 4" key="1">
    <citation type="journal article" date="2007" name="Archaea">
        <title>The genome of Hyperthermus butylicus: a sulfur-reducing, peptide fermenting, neutrophilic Crenarchaeote growing up to 108 degrees C.</title>
        <authorList>
            <person name="Brugger K."/>
            <person name="Chen L."/>
            <person name="Stark M."/>
            <person name="Zibat A."/>
            <person name="Redder P."/>
            <person name="Ruepp A."/>
            <person name="Awayez M."/>
            <person name="She Q."/>
            <person name="Garrett R.A."/>
            <person name="Klenk H.P."/>
        </authorList>
    </citation>
    <scope>NUCLEOTIDE SEQUENCE [LARGE SCALE GENOMIC DNA]</scope>
    <source>
        <strain evidence="4">DSM 5456 / JCM 9403 / PLM1-5</strain>
    </source>
</reference>
<proteinExistence type="predicted"/>
<keyword evidence="2" id="KW-0472">Membrane</keyword>
<dbReference type="EMBL" id="CP000493">
    <property type="protein sequence ID" value="ABM80127.1"/>
    <property type="molecule type" value="Genomic_DNA"/>
</dbReference>
<dbReference type="STRING" id="415426.Hbut_0255"/>
<dbReference type="KEGG" id="hbu:Hbut_0255"/>
<gene>
    <name evidence="3" type="ordered locus">Hbut_0255</name>
</gene>